<dbReference type="SMART" id="SM00895">
    <property type="entry name" value="FCD"/>
    <property type="match status" value="1"/>
</dbReference>
<dbReference type="RefSeq" id="WP_129967839.1">
    <property type="nucleotide sequence ID" value="NZ_JACCEW010000001.1"/>
</dbReference>
<dbReference type="PROSITE" id="PS50949">
    <property type="entry name" value="HTH_GNTR"/>
    <property type="match status" value="1"/>
</dbReference>
<dbReference type="PANTHER" id="PTHR43537">
    <property type="entry name" value="TRANSCRIPTIONAL REGULATOR, GNTR FAMILY"/>
    <property type="match status" value="1"/>
</dbReference>
<dbReference type="Gene3D" id="1.20.120.530">
    <property type="entry name" value="GntR ligand-binding domain-like"/>
    <property type="match status" value="1"/>
</dbReference>
<dbReference type="GO" id="GO:0003677">
    <property type="term" value="F:DNA binding"/>
    <property type="evidence" value="ECO:0007669"/>
    <property type="project" value="UniProtKB-KW"/>
</dbReference>
<dbReference type="GO" id="GO:0003700">
    <property type="term" value="F:DNA-binding transcription factor activity"/>
    <property type="evidence" value="ECO:0007669"/>
    <property type="project" value="InterPro"/>
</dbReference>
<evidence type="ECO:0000313" key="5">
    <source>
        <dbReference type="EMBL" id="NYT35903.1"/>
    </source>
</evidence>
<keyword evidence="6" id="KW-1185">Reference proteome</keyword>
<sequence>MNAPLSPTAQPLSGTRRAAGARALADYLLDEMRSGRLQAGVKLPAERDLSVRFGTSRGSVRRVLAEFRERGWITQVVGSGTFAALAPGMLAASTISEGQSTSTSPAELMEARLLIEPLMPALIARNATASDFARMRECIDSSEAATSIEAFEHWDGELHKAFARATHNNFFLQILDLSNQVREQGEWGRLKRNSLTPARRTQYEGQHRAIVAALLDRDAAKARMLLREHLEQIQSNLFEPASA</sequence>
<dbReference type="CDD" id="cd07377">
    <property type="entry name" value="WHTH_GntR"/>
    <property type="match status" value="1"/>
</dbReference>
<feature type="domain" description="HTH gntR-type" evidence="4">
    <location>
        <begin position="18"/>
        <end position="86"/>
    </location>
</feature>
<reference evidence="5 6" key="1">
    <citation type="submission" date="2020-07" db="EMBL/GenBank/DDBJ databases">
        <title>Taxonomic revisions and descriptions of new bacterial species based on genomic comparisons in the high-G+C-content subgroup of the family Alcaligenaceae.</title>
        <authorList>
            <person name="Szabo A."/>
            <person name="Felfoldi T."/>
        </authorList>
    </citation>
    <scope>NUCLEOTIDE SEQUENCE [LARGE SCALE GENOMIC DNA]</scope>
    <source>
        <strain evidence="5 6">DSM 25264</strain>
    </source>
</reference>
<dbReference type="SUPFAM" id="SSF46785">
    <property type="entry name" value="Winged helix' DNA-binding domain"/>
    <property type="match status" value="1"/>
</dbReference>
<dbReference type="AlphaFoldDB" id="A0A853F735"/>
<dbReference type="Pfam" id="PF07729">
    <property type="entry name" value="FCD"/>
    <property type="match status" value="1"/>
</dbReference>
<evidence type="ECO:0000259" key="4">
    <source>
        <dbReference type="PROSITE" id="PS50949"/>
    </source>
</evidence>
<dbReference type="OrthoDB" id="5450856at2"/>
<evidence type="ECO:0000313" key="6">
    <source>
        <dbReference type="Proteomes" id="UP000580517"/>
    </source>
</evidence>
<organism evidence="5 6">
    <name type="scientific">Allopusillimonas soli</name>
    <dbReference type="NCBI Taxonomy" id="659016"/>
    <lineage>
        <taxon>Bacteria</taxon>
        <taxon>Pseudomonadati</taxon>
        <taxon>Pseudomonadota</taxon>
        <taxon>Betaproteobacteria</taxon>
        <taxon>Burkholderiales</taxon>
        <taxon>Alcaligenaceae</taxon>
        <taxon>Allopusillimonas</taxon>
    </lineage>
</organism>
<dbReference type="PRINTS" id="PR00035">
    <property type="entry name" value="HTHGNTR"/>
</dbReference>
<protein>
    <submittedName>
        <fullName evidence="5">FadR family transcriptional regulator</fullName>
    </submittedName>
</protein>
<keyword evidence="1" id="KW-0805">Transcription regulation</keyword>
<proteinExistence type="predicted"/>
<dbReference type="InterPro" id="IPR008920">
    <property type="entry name" value="TF_FadR/GntR_C"/>
</dbReference>
<dbReference type="InterPro" id="IPR036388">
    <property type="entry name" value="WH-like_DNA-bd_sf"/>
</dbReference>
<evidence type="ECO:0000256" key="3">
    <source>
        <dbReference type="ARBA" id="ARBA00023163"/>
    </source>
</evidence>
<dbReference type="EMBL" id="JACCEW010000001">
    <property type="protein sequence ID" value="NYT35903.1"/>
    <property type="molecule type" value="Genomic_DNA"/>
</dbReference>
<dbReference type="PANTHER" id="PTHR43537:SF5">
    <property type="entry name" value="UXU OPERON TRANSCRIPTIONAL REGULATOR"/>
    <property type="match status" value="1"/>
</dbReference>
<accession>A0A853F735</accession>
<dbReference type="InterPro" id="IPR011711">
    <property type="entry name" value="GntR_C"/>
</dbReference>
<evidence type="ECO:0000256" key="2">
    <source>
        <dbReference type="ARBA" id="ARBA00023125"/>
    </source>
</evidence>
<dbReference type="Gene3D" id="1.10.10.10">
    <property type="entry name" value="Winged helix-like DNA-binding domain superfamily/Winged helix DNA-binding domain"/>
    <property type="match status" value="1"/>
</dbReference>
<keyword evidence="3" id="KW-0804">Transcription</keyword>
<name>A0A853F735_9BURK</name>
<dbReference type="Proteomes" id="UP000580517">
    <property type="component" value="Unassembled WGS sequence"/>
</dbReference>
<gene>
    <name evidence="5" type="ORF">H0A68_03390</name>
</gene>
<dbReference type="SUPFAM" id="SSF48008">
    <property type="entry name" value="GntR ligand-binding domain-like"/>
    <property type="match status" value="1"/>
</dbReference>
<dbReference type="SMART" id="SM00345">
    <property type="entry name" value="HTH_GNTR"/>
    <property type="match status" value="1"/>
</dbReference>
<evidence type="ECO:0000256" key="1">
    <source>
        <dbReference type="ARBA" id="ARBA00023015"/>
    </source>
</evidence>
<keyword evidence="2" id="KW-0238">DNA-binding</keyword>
<dbReference type="InterPro" id="IPR000524">
    <property type="entry name" value="Tscrpt_reg_HTH_GntR"/>
</dbReference>
<dbReference type="Pfam" id="PF00392">
    <property type="entry name" value="GntR"/>
    <property type="match status" value="1"/>
</dbReference>
<dbReference type="InterPro" id="IPR036390">
    <property type="entry name" value="WH_DNA-bd_sf"/>
</dbReference>
<comment type="caution">
    <text evidence="5">The sequence shown here is derived from an EMBL/GenBank/DDBJ whole genome shotgun (WGS) entry which is preliminary data.</text>
</comment>